<accession>A0A654LZV1</accession>
<dbReference type="KEGG" id="taa:NMY3_02905"/>
<dbReference type="RefSeq" id="WP_196818619.1">
    <property type="nucleotide sequence ID" value="NZ_CP012850.1"/>
</dbReference>
<proteinExistence type="predicted"/>
<feature type="region of interest" description="Disordered" evidence="1">
    <location>
        <begin position="1"/>
        <end position="23"/>
    </location>
</feature>
<name>A0A654LZV1_9ARCH</name>
<dbReference type="AlphaFoldDB" id="A0A654LZV1"/>
<organism evidence="2 3">
    <name type="scientific">Candidatus Nitrosocosmicus oleophilus</name>
    <dbReference type="NCBI Taxonomy" id="1353260"/>
    <lineage>
        <taxon>Archaea</taxon>
        <taxon>Nitrososphaerota</taxon>
        <taxon>Nitrososphaeria</taxon>
        <taxon>Nitrososphaerales</taxon>
        <taxon>Nitrososphaeraceae</taxon>
        <taxon>Candidatus Nitrosocosmicus</taxon>
    </lineage>
</organism>
<dbReference type="EMBL" id="CP012850">
    <property type="protein sequence ID" value="ALI37094.1"/>
    <property type="molecule type" value="Genomic_DNA"/>
</dbReference>
<dbReference type="GeneID" id="60422786"/>
<sequence>MDAIQINVTSTNDTKPFDENGGPPAGPFTAVRHMFDDQLIEFTTFANRMIKQSCCVNYMAAFLQMQL</sequence>
<evidence type="ECO:0000313" key="2">
    <source>
        <dbReference type="EMBL" id="ALI37094.1"/>
    </source>
</evidence>
<protein>
    <submittedName>
        <fullName evidence="2">Uncharacterized protein</fullName>
    </submittedName>
</protein>
<dbReference type="Proteomes" id="UP000058925">
    <property type="component" value="Chromosome"/>
</dbReference>
<gene>
    <name evidence="2" type="ORF">NMY3_02905</name>
</gene>
<reference evidence="3" key="1">
    <citation type="submission" date="2015-10" db="EMBL/GenBank/DDBJ databases">
        <title>Niche specialization of a soil ammonia-oxidizing archaeon, Candidatus Nitrosocosmicus oleophilus.</title>
        <authorList>
            <person name="Jung M.-Y."/>
            <person name="Rhee S.-K."/>
        </authorList>
    </citation>
    <scope>NUCLEOTIDE SEQUENCE [LARGE SCALE GENOMIC DNA]</scope>
    <source>
        <strain evidence="3">MY3</strain>
    </source>
</reference>
<evidence type="ECO:0000313" key="3">
    <source>
        <dbReference type="Proteomes" id="UP000058925"/>
    </source>
</evidence>
<evidence type="ECO:0000256" key="1">
    <source>
        <dbReference type="SAM" id="MobiDB-lite"/>
    </source>
</evidence>
<feature type="compositionally biased region" description="Polar residues" evidence="1">
    <location>
        <begin position="1"/>
        <end position="14"/>
    </location>
</feature>
<keyword evidence="3" id="KW-1185">Reference proteome</keyword>